<evidence type="ECO:0000313" key="1">
    <source>
        <dbReference type="EMBL" id="SDR37426.1"/>
    </source>
</evidence>
<dbReference type="EMBL" id="FNKP01000002">
    <property type="protein sequence ID" value="SDR37426.1"/>
    <property type="molecule type" value="Genomic_DNA"/>
</dbReference>
<name>A0A1H1IJC9_9BURK</name>
<dbReference type="AlphaFoldDB" id="A0A1H1IJC9"/>
<sequence length="59" mass="6308">MSSAEHVVAVGQIARKIEEASAKGFRNKPAMELLYSLESALDDLLVAATREYLASEVGA</sequence>
<proteinExistence type="predicted"/>
<organism evidence="1 2">
    <name type="scientific">Paraburkholderia fungorum</name>
    <dbReference type="NCBI Taxonomy" id="134537"/>
    <lineage>
        <taxon>Bacteria</taxon>
        <taxon>Pseudomonadati</taxon>
        <taxon>Pseudomonadota</taxon>
        <taxon>Betaproteobacteria</taxon>
        <taxon>Burkholderiales</taxon>
        <taxon>Burkholderiaceae</taxon>
        <taxon>Paraburkholderia</taxon>
    </lineage>
</organism>
<reference evidence="2" key="1">
    <citation type="submission" date="2016-10" db="EMBL/GenBank/DDBJ databases">
        <authorList>
            <person name="Varghese N."/>
        </authorList>
    </citation>
    <scope>NUCLEOTIDE SEQUENCE [LARGE SCALE GENOMIC DNA]</scope>
    <source>
        <strain evidence="2">GAS106B</strain>
    </source>
</reference>
<keyword evidence="2" id="KW-1185">Reference proteome</keyword>
<dbReference type="RefSeq" id="WP_074769971.1">
    <property type="nucleotide sequence ID" value="NZ_FNKP01000002.1"/>
</dbReference>
<dbReference type="Proteomes" id="UP000183487">
    <property type="component" value="Unassembled WGS sequence"/>
</dbReference>
<accession>A0A1H1IJC9</accession>
<protein>
    <submittedName>
        <fullName evidence="1">Uncharacterized protein</fullName>
    </submittedName>
</protein>
<evidence type="ECO:0000313" key="2">
    <source>
        <dbReference type="Proteomes" id="UP000183487"/>
    </source>
</evidence>
<gene>
    <name evidence="1" type="ORF">SAMN05443245_5223</name>
</gene>
<dbReference type="OrthoDB" id="9114132at2"/>